<dbReference type="Gene3D" id="1.10.260.40">
    <property type="entry name" value="lambda repressor-like DNA-binding domains"/>
    <property type="match status" value="1"/>
</dbReference>
<dbReference type="CDD" id="cd00093">
    <property type="entry name" value="HTH_XRE"/>
    <property type="match status" value="1"/>
</dbReference>
<name>C6R6X0_9CORY</name>
<dbReference type="EMBL" id="ACVP01000003">
    <property type="protein sequence ID" value="EET78396.1"/>
    <property type="molecule type" value="Genomic_DNA"/>
</dbReference>
<evidence type="ECO:0000259" key="1">
    <source>
        <dbReference type="PROSITE" id="PS50943"/>
    </source>
</evidence>
<dbReference type="InterPro" id="IPR010982">
    <property type="entry name" value="Lambda_DNA-bd_dom_sf"/>
</dbReference>
<dbReference type="SMART" id="SM00530">
    <property type="entry name" value="HTH_XRE"/>
    <property type="match status" value="1"/>
</dbReference>
<accession>C6R6X0</accession>
<dbReference type="GO" id="GO:0003677">
    <property type="term" value="F:DNA binding"/>
    <property type="evidence" value="ECO:0007669"/>
    <property type="project" value="UniProtKB-KW"/>
</dbReference>
<reference evidence="2 3" key="1">
    <citation type="submission" date="2009-06" db="EMBL/GenBank/DDBJ databases">
        <authorList>
            <person name="Dodson R."/>
            <person name="Sebastian Y."/>
            <person name="Madupu R."/>
            <person name="Durkin A.S."/>
            <person name="Torralba M."/>
            <person name="Methe B."/>
            <person name="Sutton G.G."/>
            <person name="Strausberg R.L."/>
            <person name="Nelson K.E."/>
        </authorList>
    </citation>
    <scope>NUCLEOTIDE SEQUENCE [LARGE SCALE GENOMIC DNA]</scope>
    <source>
        <strain evidence="2 3">SK141</strain>
    </source>
</reference>
<dbReference type="AlphaFoldDB" id="C6R6X0"/>
<dbReference type="PROSITE" id="PS50943">
    <property type="entry name" value="HTH_CROC1"/>
    <property type="match status" value="1"/>
</dbReference>
<sequence>MWSSYGRGFSQQLRRVRQRRGISQQALAEISGVSRSQISNLERNENGVHAMADPQLSTVYKLALALEIPPAVLLPAGGDVVEGHLTDSAVAVAEDVAPFPQGYVDRRRFAATWNGALS</sequence>
<keyword evidence="2" id="KW-0238">DNA-binding</keyword>
<evidence type="ECO:0000313" key="2">
    <source>
        <dbReference type="EMBL" id="EET78396.1"/>
    </source>
</evidence>
<comment type="caution">
    <text evidence="2">The sequence shown here is derived from an EMBL/GenBank/DDBJ whole genome shotgun (WGS) entry which is preliminary data.</text>
</comment>
<dbReference type="InterPro" id="IPR001387">
    <property type="entry name" value="Cro/C1-type_HTH"/>
</dbReference>
<organism evidence="2 3">
    <name type="scientific">Corynebacterium tuberculostearicum SK141</name>
    <dbReference type="NCBI Taxonomy" id="553206"/>
    <lineage>
        <taxon>Bacteria</taxon>
        <taxon>Bacillati</taxon>
        <taxon>Actinomycetota</taxon>
        <taxon>Actinomycetes</taxon>
        <taxon>Mycobacteriales</taxon>
        <taxon>Corynebacteriaceae</taxon>
        <taxon>Corynebacterium</taxon>
    </lineage>
</organism>
<evidence type="ECO:0000313" key="3">
    <source>
        <dbReference type="Proteomes" id="UP000004384"/>
    </source>
</evidence>
<proteinExistence type="predicted"/>
<dbReference type="SUPFAM" id="SSF47413">
    <property type="entry name" value="lambda repressor-like DNA-binding domains"/>
    <property type="match status" value="1"/>
</dbReference>
<dbReference type="Pfam" id="PF01381">
    <property type="entry name" value="HTH_3"/>
    <property type="match status" value="1"/>
</dbReference>
<dbReference type="Proteomes" id="UP000004384">
    <property type="component" value="Unassembled WGS sequence"/>
</dbReference>
<feature type="domain" description="HTH cro/C1-type" evidence="1">
    <location>
        <begin position="13"/>
        <end position="73"/>
    </location>
</feature>
<protein>
    <submittedName>
        <fullName evidence="2">DNA-binding helix-turn-helix protein</fullName>
    </submittedName>
</protein>
<gene>
    <name evidence="2" type="ORF">CORTU0001_1260</name>
</gene>